<sequence>MLFLAFFLALPAAVASNSVPIPLFMDEMLNSGRKVYDKQSTPTQIKGTPTIVNLSMYIEGLSSFRTQTMDFQLDVYFQQYWVDERLRHNETKRILVRDKEILDKIWHPDIYFANARIAEFHEVTQPNFLLWMEPDGRIFYDTRVSMIVMCSMNLAKWPLDSQQCHLRILSYAYDINQLQIAWILEDPITRNMNIKLSDMRIVQMMPGLCDGNYSTGVWSCVTAEFFVQREIMHHIMQSYVPSSLIVIISWFSFWLDVEAVPARVSLAITTLLTLSTQASNARMALPDVSYTKAIDVWSSTCMIFVFGVMIEFTFCNYVQRKVQFRDIQVKPAAMSEKSKSTSVRTRKNSIFNNQESSGSNFGIKARNFIGKAMGRNGEQRQLIESCVDEYGSASPSLSDRRVPSTLNAYDNEGLDRSSLSSVRRSKKNDNGPVVPVQSSNPPSFPTMNVSGSVKSNQDDRRREREAERLANWAKTNTLLEAEEITSSAEPMIGGALWHRLRIHATETVSDQEEEQRKHGKHSKFPKVAGIGEKWTTAIKQIQRNKKIMARHEAKRIDQISRWSFPLAFGIFNAVYWLYYLYLS</sequence>
<dbReference type="WBParaSite" id="JU765_v2.g260.t2">
    <property type="protein sequence ID" value="JU765_v2.g260.t2"/>
    <property type="gene ID" value="JU765_v2.g260"/>
</dbReference>
<accession>A0AC34R1F1</accession>
<organism evidence="1 2">
    <name type="scientific">Panagrolaimus sp. JU765</name>
    <dbReference type="NCBI Taxonomy" id="591449"/>
    <lineage>
        <taxon>Eukaryota</taxon>
        <taxon>Metazoa</taxon>
        <taxon>Ecdysozoa</taxon>
        <taxon>Nematoda</taxon>
        <taxon>Chromadorea</taxon>
        <taxon>Rhabditida</taxon>
        <taxon>Tylenchina</taxon>
        <taxon>Panagrolaimomorpha</taxon>
        <taxon>Panagrolaimoidea</taxon>
        <taxon>Panagrolaimidae</taxon>
        <taxon>Panagrolaimus</taxon>
    </lineage>
</organism>
<proteinExistence type="predicted"/>
<evidence type="ECO:0000313" key="1">
    <source>
        <dbReference type="Proteomes" id="UP000887576"/>
    </source>
</evidence>
<protein>
    <submittedName>
        <fullName evidence="2">Uncharacterized protein</fullName>
    </submittedName>
</protein>
<evidence type="ECO:0000313" key="2">
    <source>
        <dbReference type="WBParaSite" id="JU765_v2.g260.t2"/>
    </source>
</evidence>
<dbReference type="Proteomes" id="UP000887576">
    <property type="component" value="Unplaced"/>
</dbReference>
<name>A0AC34R1F1_9BILA</name>
<reference evidence="2" key="1">
    <citation type="submission" date="2022-11" db="UniProtKB">
        <authorList>
            <consortium name="WormBaseParasite"/>
        </authorList>
    </citation>
    <scope>IDENTIFICATION</scope>
</reference>